<comment type="caution">
    <text evidence="2">The sequence shown here is derived from an EMBL/GenBank/DDBJ whole genome shotgun (WGS) entry which is preliminary data.</text>
</comment>
<dbReference type="InParanoid" id="A0A2P6MTZ3"/>
<sequence length="109" mass="11726">DNLSNSPDLVADFKARTACVTTSKRNLAHTPSKSSLLVREASVLNIIVVSLPTMREQDCLHMLAPAATQLSLILGDVNARFDSSIGNTSSGPREQMDTIEMAGDFTTFT</sequence>
<dbReference type="Proteomes" id="UP000241769">
    <property type="component" value="Unassembled WGS sequence"/>
</dbReference>
<reference evidence="2 3" key="1">
    <citation type="journal article" date="2018" name="Genome Biol. Evol.">
        <title>Multiple Roots of Fruiting Body Formation in Amoebozoa.</title>
        <authorList>
            <person name="Hillmann F."/>
            <person name="Forbes G."/>
            <person name="Novohradska S."/>
            <person name="Ferling I."/>
            <person name="Riege K."/>
            <person name="Groth M."/>
            <person name="Westermann M."/>
            <person name="Marz M."/>
            <person name="Spaller T."/>
            <person name="Winckler T."/>
            <person name="Schaap P."/>
            <person name="Glockner G."/>
        </authorList>
    </citation>
    <scope>NUCLEOTIDE SEQUENCE [LARGE SCALE GENOMIC DNA]</scope>
    <source>
        <strain evidence="2 3">Jena</strain>
    </source>
</reference>
<accession>A0A2P6MTZ3</accession>
<evidence type="ECO:0000313" key="2">
    <source>
        <dbReference type="EMBL" id="PRP75178.1"/>
    </source>
</evidence>
<feature type="non-terminal residue" evidence="2">
    <location>
        <position position="1"/>
    </location>
</feature>
<protein>
    <recommendedName>
        <fullName evidence="4">Endonuclease/exonuclease/phosphatase domain-containing protein</fullName>
    </recommendedName>
</protein>
<evidence type="ECO:0000256" key="1">
    <source>
        <dbReference type="SAM" id="MobiDB-lite"/>
    </source>
</evidence>
<organism evidence="2 3">
    <name type="scientific">Planoprotostelium fungivorum</name>
    <dbReference type="NCBI Taxonomy" id="1890364"/>
    <lineage>
        <taxon>Eukaryota</taxon>
        <taxon>Amoebozoa</taxon>
        <taxon>Evosea</taxon>
        <taxon>Variosea</taxon>
        <taxon>Cavosteliida</taxon>
        <taxon>Cavosteliaceae</taxon>
        <taxon>Planoprotostelium</taxon>
    </lineage>
</organism>
<evidence type="ECO:0008006" key="4">
    <source>
        <dbReference type="Google" id="ProtNLM"/>
    </source>
</evidence>
<dbReference type="AlphaFoldDB" id="A0A2P6MTZ3"/>
<dbReference type="EMBL" id="MDYQ01000413">
    <property type="protein sequence ID" value="PRP75178.1"/>
    <property type="molecule type" value="Genomic_DNA"/>
</dbReference>
<evidence type="ECO:0000313" key="3">
    <source>
        <dbReference type="Proteomes" id="UP000241769"/>
    </source>
</evidence>
<proteinExistence type="predicted"/>
<keyword evidence="3" id="KW-1185">Reference proteome</keyword>
<name>A0A2P6MTZ3_9EUKA</name>
<feature type="region of interest" description="Disordered" evidence="1">
    <location>
        <begin position="85"/>
        <end position="109"/>
    </location>
</feature>
<gene>
    <name evidence="2" type="ORF">PROFUN_15968</name>
</gene>